<feature type="domain" description="Response regulatory" evidence="11">
    <location>
        <begin position="3"/>
        <end position="119"/>
    </location>
</feature>
<dbReference type="SMART" id="SM00448">
    <property type="entry name" value="REC"/>
    <property type="match status" value="1"/>
</dbReference>
<dbReference type="PIRSF" id="PIRSF006171">
    <property type="entry name" value="RR_citrat_malat"/>
    <property type="match status" value="1"/>
</dbReference>
<dbReference type="GO" id="GO:0003677">
    <property type="term" value="F:DNA binding"/>
    <property type="evidence" value="ECO:0007669"/>
    <property type="project" value="UniProtKB-KW"/>
</dbReference>
<evidence type="ECO:0000256" key="10">
    <source>
        <dbReference type="PROSITE-ProRule" id="PRU00169"/>
    </source>
</evidence>
<evidence type="ECO:0000256" key="2">
    <source>
        <dbReference type="ARBA" id="ARBA00022490"/>
    </source>
</evidence>
<keyword evidence="13" id="KW-1185">Reference proteome</keyword>
<dbReference type="EMBL" id="FOMZ01000002">
    <property type="protein sequence ID" value="SFD69483.1"/>
    <property type="molecule type" value="Genomic_DNA"/>
</dbReference>
<evidence type="ECO:0000256" key="5">
    <source>
        <dbReference type="ARBA" id="ARBA00023015"/>
    </source>
</evidence>
<evidence type="ECO:0000256" key="3">
    <source>
        <dbReference type="ARBA" id="ARBA00022553"/>
    </source>
</evidence>
<evidence type="ECO:0000313" key="12">
    <source>
        <dbReference type="EMBL" id="SFD69483.1"/>
    </source>
</evidence>
<keyword evidence="5 9" id="KW-0805">Transcription regulation</keyword>
<sequence length="233" mass="25835">MIRVLVVDDDVRVADNHRKLVESMAGFEAVGVAHNAHEALTMSERLLPDLVLLDLYLPDESGVRVLQRLRGNAHPLDVLVITAVRDVETVKAAMQGGAVHYLLKPFPFRELRERLNGYAEAQHELDAVDEAEQADVDRVYGKLRASEPQRTVPEELPKGLSTVTARLVLDTLRSADTDLSASEVANNAGLSRVSARRYLDHFATTGRITLHLRYGSAGRPEHRYQWASGRGAQ</sequence>
<dbReference type="SUPFAM" id="SSF52172">
    <property type="entry name" value="CheY-like"/>
    <property type="match status" value="1"/>
</dbReference>
<proteinExistence type="predicted"/>
<dbReference type="RefSeq" id="WP_092923694.1">
    <property type="nucleotide sequence ID" value="NZ_FOMZ01000002.1"/>
</dbReference>
<gene>
    <name evidence="12" type="ORF">SAMN04487819_102150</name>
</gene>
<keyword evidence="4 9" id="KW-0902">Two-component regulatory system</keyword>
<dbReference type="GO" id="GO:0000156">
    <property type="term" value="F:phosphorelay response regulator activity"/>
    <property type="evidence" value="ECO:0007669"/>
    <property type="project" value="TreeGrafter"/>
</dbReference>
<evidence type="ECO:0000256" key="4">
    <source>
        <dbReference type="ARBA" id="ARBA00023012"/>
    </source>
</evidence>
<evidence type="ECO:0000313" key="13">
    <source>
        <dbReference type="Proteomes" id="UP000198716"/>
    </source>
</evidence>
<protein>
    <recommendedName>
        <fullName evidence="9">Transcriptional regulatory protein</fullName>
    </recommendedName>
</protein>
<dbReference type="PROSITE" id="PS50110">
    <property type="entry name" value="RESPONSE_REGULATORY"/>
    <property type="match status" value="1"/>
</dbReference>
<comment type="subcellular location">
    <subcellularLocation>
        <location evidence="1 9">Cytoplasm</location>
    </subcellularLocation>
</comment>
<evidence type="ECO:0000256" key="6">
    <source>
        <dbReference type="ARBA" id="ARBA00023125"/>
    </source>
</evidence>
<dbReference type="GO" id="GO:0005737">
    <property type="term" value="C:cytoplasm"/>
    <property type="evidence" value="ECO:0007669"/>
    <property type="project" value="UniProtKB-SubCell"/>
</dbReference>
<dbReference type="InterPro" id="IPR024187">
    <property type="entry name" value="Sig_transdc_resp-reg_cit/mal"/>
</dbReference>
<dbReference type="InterPro" id="IPR001789">
    <property type="entry name" value="Sig_transdc_resp-reg_receiver"/>
</dbReference>
<evidence type="ECO:0000256" key="7">
    <source>
        <dbReference type="ARBA" id="ARBA00023159"/>
    </source>
</evidence>
<evidence type="ECO:0000259" key="11">
    <source>
        <dbReference type="PROSITE" id="PS50110"/>
    </source>
</evidence>
<dbReference type="PANTHER" id="PTHR45526">
    <property type="entry name" value="TRANSCRIPTIONAL REGULATORY PROTEIN DPIA"/>
    <property type="match status" value="1"/>
</dbReference>
<dbReference type="InterPro" id="IPR051271">
    <property type="entry name" value="2C-system_Tx_regulators"/>
</dbReference>
<evidence type="ECO:0000256" key="9">
    <source>
        <dbReference type="PIRNR" id="PIRNR006171"/>
    </source>
</evidence>
<keyword evidence="7 9" id="KW-0010">Activator</keyword>
<evidence type="ECO:0000256" key="1">
    <source>
        <dbReference type="ARBA" id="ARBA00004496"/>
    </source>
</evidence>
<dbReference type="AlphaFoldDB" id="A0A1I1UL58"/>
<dbReference type="Pfam" id="PF09339">
    <property type="entry name" value="HTH_IclR"/>
    <property type="match status" value="1"/>
</dbReference>
<dbReference type="Pfam" id="PF00072">
    <property type="entry name" value="Response_reg"/>
    <property type="match status" value="1"/>
</dbReference>
<accession>A0A1I1UL58</accession>
<dbReference type="Proteomes" id="UP000198716">
    <property type="component" value="Unassembled WGS sequence"/>
</dbReference>
<organism evidence="12 13">
    <name type="scientific">Actinopolyspora alba</name>
    <dbReference type="NCBI Taxonomy" id="673379"/>
    <lineage>
        <taxon>Bacteria</taxon>
        <taxon>Bacillati</taxon>
        <taxon>Actinomycetota</taxon>
        <taxon>Actinomycetes</taxon>
        <taxon>Actinopolysporales</taxon>
        <taxon>Actinopolysporaceae</taxon>
        <taxon>Actinopolyspora</taxon>
        <taxon>Actinopolyspora alba group</taxon>
    </lineage>
</organism>
<name>A0A1I1UL58_9ACTN</name>
<keyword evidence="3 10" id="KW-0597">Phosphoprotein</keyword>
<dbReference type="InterPro" id="IPR011006">
    <property type="entry name" value="CheY-like_superfamily"/>
</dbReference>
<reference evidence="13" key="1">
    <citation type="submission" date="2016-10" db="EMBL/GenBank/DDBJ databases">
        <authorList>
            <person name="Varghese N."/>
            <person name="Submissions S."/>
        </authorList>
    </citation>
    <scope>NUCLEOTIDE SEQUENCE [LARGE SCALE GENOMIC DNA]</scope>
    <source>
        <strain evidence="13">DSM 45004</strain>
    </source>
</reference>
<keyword evidence="6 9" id="KW-0238">DNA-binding</keyword>
<keyword evidence="8 9" id="KW-0804">Transcription</keyword>
<dbReference type="InterPro" id="IPR005471">
    <property type="entry name" value="Tscrpt_reg_IclR_N"/>
</dbReference>
<feature type="modified residue" description="4-aspartylphosphate" evidence="10">
    <location>
        <position position="54"/>
    </location>
</feature>
<evidence type="ECO:0000256" key="8">
    <source>
        <dbReference type="ARBA" id="ARBA00023163"/>
    </source>
</evidence>
<keyword evidence="2 9" id="KW-0963">Cytoplasm</keyword>
<dbReference type="PANTHER" id="PTHR45526:SF1">
    <property type="entry name" value="TRANSCRIPTIONAL REGULATORY PROTEIN DCUR-RELATED"/>
    <property type="match status" value="1"/>
</dbReference>
<dbReference type="Gene3D" id="3.40.50.2300">
    <property type="match status" value="1"/>
</dbReference>
<dbReference type="GO" id="GO:0003700">
    <property type="term" value="F:DNA-binding transcription factor activity"/>
    <property type="evidence" value="ECO:0007669"/>
    <property type="project" value="InterPro"/>
</dbReference>